<evidence type="ECO:0000313" key="2">
    <source>
        <dbReference type="Proteomes" id="UP000013827"/>
    </source>
</evidence>
<keyword evidence="2" id="KW-1185">Reference proteome</keyword>
<dbReference type="RefSeq" id="XP_005790482.1">
    <property type="nucleotide sequence ID" value="XM_005790425.1"/>
</dbReference>
<reference evidence="2" key="1">
    <citation type="journal article" date="2013" name="Nature">
        <title>Pan genome of the phytoplankton Emiliania underpins its global distribution.</title>
        <authorList>
            <person name="Read B.A."/>
            <person name="Kegel J."/>
            <person name="Klute M.J."/>
            <person name="Kuo A."/>
            <person name="Lefebvre S.C."/>
            <person name="Maumus F."/>
            <person name="Mayer C."/>
            <person name="Miller J."/>
            <person name="Monier A."/>
            <person name="Salamov A."/>
            <person name="Young J."/>
            <person name="Aguilar M."/>
            <person name="Claverie J.M."/>
            <person name="Frickenhaus S."/>
            <person name="Gonzalez K."/>
            <person name="Herman E.K."/>
            <person name="Lin Y.C."/>
            <person name="Napier J."/>
            <person name="Ogata H."/>
            <person name="Sarno A.F."/>
            <person name="Shmutz J."/>
            <person name="Schroeder D."/>
            <person name="de Vargas C."/>
            <person name="Verret F."/>
            <person name="von Dassow P."/>
            <person name="Valentin K."/>
            <person name="Van de Peer Y."/>
            <person name="Wheeler G."/>
            <person name="Dacks J.B."/>
            <person name="Delwiche C.F."/>
            <person name="Dyhrman S.T."/>
            <person name="Glockner G."/>
            <person name="John U."/>
            <person name="Richards T."/>
            <person name="Worden A.Z."/>
            <person name="Zhang X."/>
            <person name="Grigoriev I.V."/>
            <person name="Allen A.E."/>
            <person name="Bidle K."/>
            <person name="Borodovsky M."/>
            <person name="Bowler C."/>
            <person name="Brownlee C."/>
            <person name="Cock J.M."/>
            <person name="Elias M."/>
            <person name="Gladyshev V.N."/>
            <person name="Groth M."/>
            <person name="Guda C."/>
            <person name="Hadaegh A."/>
            <person name="Iglesias-Rodriguez M.D."/>
            <person name="Jenkins J."/>
            <person name="Jones B.M."/>
            <person name="Lawson T."/>
            <person name="Leese F."/>
            <person name="Lindquist E."/>
            <person name="Lobanov A."/>
            <person name="Lomsadze A."/>
            <person name="Malik S.B."/>
            <person name="Marsh M.E."/>
            <person name="Mackinder L."/>
            <person name="Mock T."/>
            <person name="Mueller-Roeber B."/>
            <person name="Pagarete A."/>
            <person name="Parker M."/>
            <person name="Probert I."/>
            <person name="Quesneville H."/>
            <person name="Raines C."/>
            <person name="Rensing S.A."/>
            <person name="Riano-Pachon D.M."/>
            <person name="Richier S."/>
            <person name="Rokitta S."/>
            <person name="Shiraiwa Y."/>
            <person name="Soanes D.M."/>
            <person name="van der Giezen M."/>
            <person name="Wahlund T.M."/>
            <person name="Williams B."/>
            <person name="Wilson W."/>
            <person name="Wolfe G."/>
            <person name="Wurch L.L."/>
        </authorList>
    </citation>
    <scope>NUCLEOTIDE SEQUENCE</scope>
</reference>
<protein>
    <submittedName>
        <fullName evidence="1">Uncharacterized protein</fullName>
    </submittedName>
</protein>
<organism evidence="1 2">
    <name type="scientific">Emiliania huxleyi (strain CCMP1516)</name>
    <dbReference type="NCBI Taxonomy" id="280463"/>
    <lineage>
        <taxon>Eukaryota</taxon>
        <taxon>Haptista</taxon>
        <taxon>Haptophyta</taxon>
        <taxon>Prymnesiophyceae</taxon>
        <taxon>Isochrysidales</taxon>
        <taxon>Noelaerhabdaceae</taxon>
        <taxon>Emiliania</taxon>
    </lineage>
</organism>
<proteinExistence type="predicted"/>
<name>A0A0D3JHR2_EMIH1</name>
<dbReference type="GeneID" id="17268594"/>
<accession>A0A0D3JHR2</accession>
<dbReference type="EnsemblProtists" id="EOD23047">
    <property type="protein sequence ID" value="EOD23047"/>
    <property type="gene ID" value="EMIHUDRAFT_447789"/>
</dbReference>
<dbReference type="RefSeq" id="XP_005775476.1">
    <property type="nucleotide sequence ID" value="XM_005775419.1"/>
</dbReference>
<dbReference type="KEGG" id="ehx:EMIHUDRAFT_447789"/>
<dbReference type="PaxDb" id="2903-EOD23047"/>
<sequence>MAASDPASDPVEAPAVLEAAAPGFAARAAASLRADGFVRVRLKSTDLASAMYERCAAFFDDPEAPGREFLELHPRAACAAAALAKADGPAAAALQAVAECAEACHAVAVAVLEELAAEGGEGGEGGAALAQLVQLPCGRFEAIEESMAADEALLFA</sequence>
<dbReference type="Proteomes" id="UP000013827">
    <property type="component" value="Unassembled WGS sequence"/>
</dbReference>
<dbReference type="AlphaFoldDB" id="A0A0D3JHR2"/>
<dbReference type="GeneID" id="17283323"/>
<reference evidence="1" key="2">
    <citation type="submission" date="2024-10" db="UniProtKB">
        <authorList>
            <consortium name="EnsemblProtists"/>
        </authorList>
    </citation>
    <scope>IDENTIFICATION</scope>
</reference>
<dbReference type="HOGENOM" id="CLU_1689989_0_0_1"/>
<dbReference type="EnsemblProtists" id="EOD38053">
    <property type="protein sequence ID" value="EOD38053"/>
    <property type="gene ID" value="EMIHUDRAFT_448969"/>
</dbReference>
<evidence type="ECO:0000313" key="1">
    <source>
        <dbReference type="EnsemblProtists" id="EOD23047"/>
    </source>
</evidence>
<dbReference type="KEGG" id="ehx:EMIHUDRAFT_448969"/>